<accession>A0A6M9BPA1</accession>
<feature type="transmembrane region" description="Helical" evidence="1">
    <location>
        <begin position="21"/>
        <end position="39"/>
    </location>
</feature>
<proteinExistence type="predicted"/>
<organism evidence="2 3">
    <name type="scientific">Vibrio phage vB_VpaP_MGD1</name>
    <dbReference type="NCBI Taxonomy" id="2736651"/>
    <lineage>
        <taxon>Viruses</taxon>
        <taxon>Duplodnaviria</taxon>
        <taxon>Heunggongvirae</taxon>
        <taxon>Uroviricota</taxon>
        <taxon>Caudoviricetes</taxon>
        <taxon>Autographivirales</taxon>
        <taxon>Autoscriptoviridae</taxon>
        <taxon>Maculvirus</taxon>
        <taxon>Maculvirus MGD1</taxon>
        <taxon>Maculvirus VP93</taxon>
    </lineage>
</organism>
<feature type="transmembrane region" description="Helical" evidence="1">
    <location>
        <begin position="91"/>
        <end position="114"/>
    </location>
</feature>
<keyword evidence="1" id="KW-0472">Membrane</keyword>
<protein>
    <submittedName>
        <fullName evidence="2">Uncharacterized protein</fullName>
    </submittedName>
</protein>
<keyword evidence="1" id="KW-0812">Transmembrane</keyword>
<reference evidence="2 3" key="1">
    <citation type="submission" date="2020-05" db="EMBL/GenBank/DDBJ databases">
        <authorList>
            <person name="Cao Y."/>
        </authorList>
    </citation>
    <scope>NUCLEOTIDE SEQUENCE [LARGE SCALE GENOMIC DNA]</scope>
</reference>
<evidence type="ECO:0000313" key="3">
    <source>
        <dbReference type="Proteomes" id="UP000509551"/>
    </source>
</evidence>
<evidence type="ECO:0000313" key="2">
    <source>
        <dbReference type="EMBL" id="QKK83123.1"/>
    </source>
</evidence>
<keyword evidence="3" id="KW-1185">Reference proteome</keyword>
<evidence type="ECO:0000256" key="1">
    <source>
        <dbReference type="SAM" id="Phobius"/>
    </source>
</evidence>
<gene>
    <name evidence="2" type="ORF">vBVpaPMGD1_17</name>
</gene>
<dbReference type="EMBL" id="MT501516">
    <property type="protein sequence ID" value="QKK83123.1"/>
    <property type="molecule type" value="Genomic_DNA"/>
</dbReference>
<feature type="transmembrane region" description="Helical" evidence="1">
    <location>
        <begin position="51"/>
        <end position="70"/>
    </location>
</feature>
<keyword evidence="1" id="KW-1133">Transmembrane helix</keyword>
<dbReference type="Proteomes" id="UP000509551">
    <property type="component" value="Segment"/>
</dbReference>
<name>A0A6M9BPA1_9CAUD</name>
<sequence>MFKWLKKKYDAVVNKLKTLTWSVAFKRFLGVSLLAVTGYDVHVMVGAPSLGHFMALSIDLVLIAWWYEWWTNHDKTVFDIEWLSKNKLTRAVMVLMFLAALPAILILIAMTWLLTEFIPDTFRDFKGMAKDMWEYIKTGDK</sequence>